<accession>A0A9N8D9E3</accession>
<feature type="compositionally biased region" description="Polar residues" evidence="12">
    <location>
        <begin position="378"/>
        <end position="388"/>
    </location>
</feature>
<dbReference type="GO" id="GO:0005886">
    <property type="term" value="C:plasma membrane"/>
    <property type="evidence" value="ECO:0007669"/>
    <property type="project" value="UniProtKB-SubCell"/>
</dbReference>
<keyword evidence="2" id="KW-1003">Cell membrane</keyword>
<dbReference type="InterPro" id="IPR032675">
    <property type="entry name" value="LRR_dom_sf"/>
</dbReference>
<feature type="compositionally biased region" description="Acidic residues" evidence="12">
    <location>
        <begin position="190"/>
        <end position="199"/>
    </location>
</feature>
<dbReference type="GO" id="GO:0012505">
    <property type="term" value="C:endomembrane system"/>
    <property type="evidence" value="ECO:0007669"/>
    <property type="project" value="UniProtKB-SubCell"/>
</dbReference>
<dbReference type="Pfam" id="PF00560">
    <property type="entry name" value="LRR_1"/>
    <property type="match status" value="6"/>
</dbReference>
<feature type="region of interest" description="Disordered" evidence="12">
    <location>
        <begin position="378"/>
        <end position="416"/>
    </location>
</feature>
<comment type="subcellular location">
    <subcellularLocation>
        <location evidence="1">Cell membrane</location>
    </subcellularLocation>
    <subcellularLocation>
        <location evidence="11">Endomembrane system</location>
        <topology evidence="11">Single-pass membrane protein</topology>
    </subcellularLocation>
</comment>
<evidence type="ECO:0000256" key="1">
    <source>
        <dbReference type="ARBA" id="ARBA00004236"/>
    </source>
</evidence>
<gene>
    <name evidence="14" type="ORF">SEMRO_46_G027500.1</name>
</gene>
<keyword evidence="3" id="KW-0433">Leucine-rich repeat</keyword>
<dbReference type="SUPFAM" id="SSF52058">
    <property type="entry name" value="L domain-like"/>
    <property type="match status" value="1"/>
</dbReference>
<evidence type="ECO:0000256" key="11">
    <source>
        <dbReference type="ARBA" id="ARBA00037847"/>
    </source>
</evidence>
<feature type="compositionally biased region" description="Basic and acidic residues" evidence="12">
    <location>
        <begin position="63"/>
        <end position="78"/>
    </location>
</feature>
<keyword evidence="6" id="KW-0677">Repeat</keyword>
<dbReference type="EMBL" id="CAICTM010000046">
    <property type="protein sequence ID" value="CAB9498828.1"/>
    <property type="molecule type" value="Genomic_DNA"/>
</dbReference>
<evidence type="ECO:0000256" key="7">
    <source>
        <dbReference type="ARBA" id="ARBA00022989"/>
    </source>
</evidence>
<evidence type="ECO:0000313" key="14">
    <source>
        <dbReference type="EMBL" id="CAB9498828.1"/>
    </source>
</evidence>
<dbReference type="SUPFAM" id="SSF52047">
    <property type="entry name" value="RNI-like"/>
    <property type="match status" value="1"/>
</dbReference>
<dbReference type="Gene3D" id="3.80.10.10">
    <property type="entry name" value="Ribonuclease Inhibitor"/>
    <property type="match status" value="5"/>
</dbReference>
<evidence type="ECO:0000256" key="9">
    <source>
        <dbReference type="ARBA" id="ARBA00023170"/>
    </source>
</evidence>
<keyword evidence="15" id="KW-1185">Reference proteome</keyword>
<dbReference type="PROSITE" id="PS51450">
    <property type="entry name" value="LRR"/>
    <property type="match status" value="1"/>
</dbReference>
<keyword evidence="7 13" id="KW-1133">Transmembrane helix</keyword>
<dbReference type="OrthoDB" id="203703at2759"/>
<protein>
    <submittedName>
        <fullName evidence="14">Leucine Rich Repeat</fullName>
    </submittedName>
</protein>
<feature type="compositionally biased region" description="Basic residues" evidence="12">
    <location>
        <begin position="488"/>
        <end position="505"/>
    </location>
</feature>
<evidence type="ECO:0000256" key="4">
    <source>
        <dbReference type="ARBA" id="ARBA00022692"/>
    </source>
</evidence>
<keyword evidence="5" id="KW-0732">Signal</keyword>
<evidence type="ECO:0000256" key="2">
    <source>
        <dbReference type="ARBA" id="ARBA00022475"/>
    </source>
</evidence>
<feature type="compositionally biased region" description="Basic and acidic residues" evidence="12">
    <location>
        <begin position="220"/>
        <end position="233"/>
    </location>
</feature>
<dbReference type="FunFam" id="3.80.10.10:FF:000383">
    <property type="entry name" value="Leucine-rich repeat receptor protein kinase EMS1"/>
    <property type="match status" value="1"/>
</dbReference>
<dbReference type="PANTHER" id="PTHR48052">
    <property type="entry name" value="UNNAMED PRODUCT"/>
    <property type="match status" value="1"/>
</dbReference>
<evidence type="ECO:0000256" key="5">
    <source>
        <dbReference type="ARBA" id="ARBA00022729"/>
    </source>
</evidence>
<evidence type="ECO:0000256" key="8">
    <source>
        <dbReference type="ARBA" id="ARBA00023136"/>
    </source>
</evidence>
<dbReference type="InterPro" id="IPR003591">
    <property type="entry name" value="Leu-rich_rpt_typical-subtyp"/>
</dbReference>
<dbReference type="Proteomes" id="UP001153069">
    <property type="component" value="Unassembled WGS sequence"/>
</dbReference>
<dbReference type="SMART" id="SM00365">
    <property type="entry name" value="LRR_SD22"/>
    <property type="match status" value="6"/>
</dbReference>
<feature type="region of interest" description="Disordered" evidence="12">
    <location>
        <begin position="448"/>
        <end position="511"/>
    </location>
</feature>
<evidence type="ECO:0000256" key="3">
    <source>
        <dbReference type="ARBA" id="ARBA00022614"/>
    </source>
</evidence>
<name>A0A9N8D9E3_9STRA</name>
<feature type="region of interest" description="Disordered" evidence="12">
    <location>
        <begin position="1"/>
        <end position="332"/>
    </location>
</feature>
<evidence type="ECO:0000256" key="10">
    <source>
        <dbReference type="ARBA" id="ARBA00023180"/>
    </source>
</evidence>
<evidence type="ECO:0000256" key="12">
    <source>
        <dbReference type="SAM" id="MobiDB-lite"/>
    </source>
</evidence>
<keyword evidence="10" id="KW-0325">Glycoprotein</keyword>
<feature type="compositionally biased region" description="Low complexity" evidence="12">
    <location>
        <begin position="317"/>
        <end position="326"/>
    </location>
</feature>
<feature type="compositionally biased region" description="Acidic residues" evidence="12">
    <location>
        <begin position="44"/>
        <end position="59"/>
    </location>
</feature>
<feature type="compositionally biased region" description="Polar residues" evidence="12">
    <location>
        <begin position="103"/>
        <end position="112"/>
    </location>
</feature>
<evidence type="ECO:0000313" key="15">
    <source>
        <dbReference type="Proteomes" id="UP001153069"/>
    </source>
</evidence>
<feature type="compositionally biased region" description="Polar residues" evidence="12">
    <location>
        <begin position="240"/>
        <end position="259"/>
    </location>
</feature>
<feature type="compositionally biased region" description="Low complexity" evidence="12">
    <location>
        <begin position="265"/>
        <end position="287"/>
    </location>
</feature>
<keyword evidence="9" id="KW-0675">Receptor</keyword>
<dbReference type="PANTHER" id="PTHR48052:SF8">
    <property type="entry name" value="LRR RECEPTOR-LIKE SERINE_THREONINE-PROTEIN KINASE FLS2"/>
    <property type="match status" value="1"/>
</dbReference>
<comment type="caution">
    <text evidence="14">The sequence shown here is derived from an EMBL/GenBank/DDBJ whole genome shotgun (WGS) entry which is preliminary data.</text>
</comment>
<dbReference type="FunFam" id="3.80.10.10:FF:000095">
    <property type="entry name" value="LRR receptor-like serine/threonine-protein kinase GSO1"/>
    <property type="match status" value="1"/>
</dbReference>
<evidence type="ECO:0000256" key="6">
    <source>
        <dbReference type="ARBA" id="ARBA00022737"/>
    </source>
</evidence>
<dbReference type="InterPro" id="IPR001611">
    <property type="entry name" value="Leu-rich_rpt"/>
</dbReference>
<sequence>MEESEIPPVTEAAETEQDLQLQSQPELAQAQAQAQTQTATVTVTDDEATGDDSDNDDSYIGEVHVEVREPEPEPEPEHTTTPSVTVAPLSEPFPETVEPSPVAVTSTATDQLPDQFEPEENVPGDTTGEEEKTLQASAPPEEVSTENQPQQPQQPQQPPLEDQDEASWLLQQALDETSLVESDLMVGSDKEEEQNDNEDSPSHAAQEPQQEPLPVIEDDVAAKDTEKQDKAHGEVPPAPQQQDLSSLPTQGDTATTENRNIVEPTTADTDTPDNDANNNNASATTAFDELKLASLPSSDETKEEIEDPDVNKKKTDTTTTTTTAAAPGGGAYDFGVIENNPTQDTLLMVGSLSADVAEQEEEEIQVGQGDKQALLGSTTAKTPSQKLAQQQSSDDNDDDPDSIASETTEELNAKRKQERKCGTYICAIGLLGVVVALVLLIVGFLTGNSDDNGPPVSPPTFPVRPALPTRPPVLPPSATATSQSHSRPNSRPHNQPHSHPHHGHPHSPANIAPTSFLFPLPTVTAQAIDADSNSPQAQAYQWLLQDPNMSEYSQERAEQRFALATLYFATNGHSWISASATGKQANDNDSSNGRVPSFFLSYNTHECDWMMPALTRQETCNELDQYLILYLPNHNLEGTLPPEVPLLLSPSTLTTMDLNSNLLGGSIPSEMASLTRLETLDLGLNQLTGPALPIPLTACTSLVNLGVHGNPRLANTLPTQLGRLSRLQQLWIYETMLSGVIPVEIGQLSRLQGLFLQDNKLQGTLPVSLFGGTVSQVGRQESNETKSTTTSIMTLQEIHLANNQITGSIPSQIRLLRRSLRTLDLEANALTGDLPAELNQVASLQRLLLSHNPMLGGTIEGDYYTIDVANSDDLLRLDALANLEELTLTNTSVTGELPSAVCNITVLEFDCSESLCGCDCQCIPSSTSGPSIETGSPTIELPWDFTDTPTASPTLDTLTLPDYTLEALEDPETPQSKAFTWLQEDPSLQEFSAQRAQQRFALATLWYSTNSTPWANSTGWLEYGVHECAWFSDPMGLEALNLEDPCELDVTVDGDITEERQYIALLLPGNGLRGNMPPELALLSELRTIDLSGNLLTGFIPTSLGSLDKIEVLDVGHNFLGGQLPSELGTARSLLNILVWGNQLRGPIPSELGLLHETLLSLGFSNNRLNSSIPTELGALSKLQRLWILQNRLTGVLPSELGACRALQTLELAGNLLSGEIATQVSEMTSLKHLDLARNRIGGSLVSEIGLLGSTLNHLDVSANLLQGAIPAQIWLNLTSAIHINLSKNFFLGPLAGIGTVDQPLVHLFVSHNELTGPIPSEISQLTSLQSLDLSNNELSRSIPSLLGNLTELRHLKLNHNAIRGTIPPEFGALEELRHLLLHNSLLTGRVPATLDFVWVPYLCLSESEETKNIKPRQIASYPKPPKQV</sequence>
<feature type="transmembrane region" description="Helical" evidence="13">
    <location>
        <begin position="424"/>
        <end position="445"/>
    </location>
</feature>
<organism evidence="14 15">
    <name type="scientific">Seminavis robusta</name>
    <dbReference type="NCBI Taxonomy" id="568900"/>
    <lineage>
        <taxon>Eukaryota</taxon>
        <taxon>Sar</taxon>
        <taxon>Stramenopiles</taxon>
        <taxon>Ochrophyta</taxon>
        <taxon>Bacillariophyta</taxon>
        <taxon>Bacillariophyceae</taxon>
        <taxon>Bacillariophycidae</taxon>
        <taxon>Naviculales</taxon>
        <taxon>Naviculaceae</taxon>
        <taxon>Seminavis</taxon>
    </lineage>
</organism>
<keyword evidence="4 13" id="KW-0812">Transmembrane</keyword>
<dbReference type="SMART" id="SM00369">
    <property type="entry name" value="LRR_TYP"/>
    <property type="match status" value="8"/>
</dbReference>
<proteinExistence type="predicted"/>
<dbReference type="PRINTS" id="PR00019">
    <property type="entry name" value="LEURICHRPT"/>
</dbReference>
<reference evidence="14" key="1">
    <citation type="submission" date="2020-06" db="EMBL/GenBank/DDBJ databases">
        <authorList>
            <consortium name="Plant Systems Biology data submission"/>
        </authorList>
    </citation>
    <scope>NUCLEOTIDE SEQUENCE</scope>
    <source>
        <strain evidence="14">D6</strain>
    </source>
</reference>
<keyword evidence="8 13" id="KW-0472">Membrane</keyword>
<feature type="compositionally biased region" description="Low complexity" evidence="12">
    <location>
        <begin position="28"/>
        <end position="43"/>
    </location>
</feature>
<evidence type="ECO:0000256" key="13">
    <source>
        <dbReference type="SAM" id="Phobius"/>
    </source>
</evidence>